<dbReference type="AlphaFoldDB" id="A0AAF0CUJ0"/>
<dbReference type="Proteomes" id="UP001179647">
    <property type="component" value="Chromosome"/>
</dbReference>
<sequence>MLKNSEELINFLNQEEVLIVLDSSAILDIYKHDRAYSHNLLKSYQINLDKVWVPNHVSVEVERNQHSVEASRKTEIDRLPKNINESIRKFKQNISALLKNPEKFSYPSVPTLSSQLESKIDELEKIVSVYKNQVCSIVEDRQPGIVSEFIEELKSSGKVGEGYDIFDKLAIYTEGNIRYELNIPPGFKDAKPKEKKDEKGKKNKKDKQGETDIRKFGDLIIWKEILDKINSDRQSLLFITSDVKCDWWELDEDKKIIDKHTMLNEEFEKVTGLPKANFEMLFTGTFFNLMLGTEDFINQSYDKTIELIVTDYSLNALDKVKQFITVSDIEDELNEKLDLAFEFSNGDFTNYVEEPFTELDVNELTDTDITEVNVSNEEDCLKMSIELTSICDVETKCTIYGDNEIDYGYDVYINYMMDITIPINENEDIDTDTDGSPYLVFNEENMLDLDNVEIDYEYGGIYQVITTSSPFDADDEYDELCVKCKVRQGEYRTFGYEPLCSPCSEKMSPCPDCGLFFPSGSIGAFCDACATNH</sequence>
<evidence type="ECO:0000313" key="3">
    <source>
        <dbReference type="EMBL" id="WEG73114.1"/>
    </source>
</evidence>
<keyword evidence="4" id="KW-1185">Reference proteome</keyword>
<organism evidence="3 4">
    <name type="scientific">Vagococcus intermedius</name>
    <dbReference type="NCBI Taxonomy" id="2991418"/>
    <lineage>
        <taxon>Bacteria</taxon>
        <taxon>Bacillati</taxon>
        <taxon>Bacillota</taxon>
        <taxon>Bacilli</taxon>
        <taxon>Lactobacillales</taxon>
        <taxon>Enterococcaceae</taxon>
        <taxon>Vagococcus</taxon>
    </lineage>
</organism>
<name>A0AAF0CUJ0_9ENTE</name>
<proteinExistence type="predicted"/>
<dbReference type="EMBL" id="CP110232">
    <property type="protein sequence ID" value="WEG73114.1"/>
    <property type="molecule type" value="Genomic_DNA"/>
</dbReference>
<feature type="region of interest" description="Disordered" evidence="1">
    <location>
        <begin position="188"/>
        <end position="208"/>
    </location>
</feature>
<evidence type="ECO:0000313" key="4">
    <source>
        <dbReference type="Proteomes" id="UP001179647"/>
    </source>
</evidence>
<accession>A0AAF0CUJ0</accession>
<gene>
    <name evidence="3" type="ORF">OL234_09125</name>
</gene>
<dbReference type="RefSeq" id="WP_275468918.1">
    <property type="nucleotide sequence ID" value="NZ_CP110232.1"/>
</dbReference>
<evidence type="ECO:0000256" key="1">
    <source>
        <dbReference type="SAM" id="MobiDB-lite"/>
    </source>
</evidence>
<feature type="domain" description="PIN like" evidence="2">
    <location>
        <begin position="18"/>
        <end position="256"/>
    </location>
</feature>
<evidence type="ECO:0000259" key="2">
    <source>
        <dbReference type="Pfam" id="PF18476"/>
    </source>
</evidence>
<dbReference type="KEGG" id="vie:OL234_09125"/>
<dbReference type="InterPro" id="IPR041578">
    <property type="entry name" value="PIN_8"/>
</dbReference>
<protein>
    <submittedName>
        <fullName evidence="3">PIN-like domain-containing protein</fullName>
    </submittedName>
</protein>
<dbReference type="Pfam" id="PF18476">
    <property type="entry name" value="PIN_8"/>
    <property type="match status" value="1"/>
</dbReference>
<reference evidence="3" key="1">
    <citation type="submission" date="2022-10" db="EMBL/GenBank/DDBJ databases">
        <title>Vagococcus sp. isolated from poultry meat.</title>
        <authorList>
            <person name="Johansson P."/>
            <person name="Bjorkroth J."/>
        </authorList>
    </citation>
    <scope>NUCLEOTIDE SEQUENCE</scope>
    <source>
        <strain evidence="3">STAA11</strain>
    </source>
</reference>